<dbReference type="Proteomes" id="UP001519460">
    <property type="component" value="Unassembled WGS sequence"/>
</dbReference>
<reference evidence="1 2" key="1">
    <citation type="journal article" date="2023" name="Sci. Data">
        <title>Genome assembly of the Korean intertidal mud-creeper Batillaria attramentaria.</title>
        <authorList>
            <person name="Patra A.K."/>
            <person name="Ho P.T."/>
            <person name="Jun S."/>
            <person name="Lee S.J."/>
            <person name="Kim Y."/>
            <person name="Won Y.J."/>
        </authorList>
    </citation>
    <scope>NUCLEOTIDE SEQUENCE [LARGE SCALE GENOMIC DNA]</scope>
    <source>
        <strain evidence="1">Wonlab-2016</strain>
    </source>
</reference>
<dbReference type="EMBL" id="JACVVK020000553">
    <property type="protein sequence ID" value="KAK7466630.1"/>
    <property type="molecule type" value="Genomic_DNA"/>
</dbReference>
<comment type="caution">
    <text evidence="1">The sequence shown here is derived from an EMBL/GenBank/DDBJ whole genome shotgun (WGS) entry which is preliminary data.</text>
</comment>
<organism evidence="1 2">
    <name type="scientific">Batillaria attramentaria</name>
    <dbReference type="NCBI Taxonomy" id="370345"/>
    <lineage>
        <taxon>Eukaryota</taxon>
        <taxon>Metazoa</taxon>
        <taxon>Spiralia</taxon>
        <taxon>Lophotrochozoa</taxon>
        <taxon>Mollusca</taxon>
        <taxon>Gastropoda</taxon>
        <taxon>Caenogastropoda</taxon>
        <taxon>Sorbeoconcha</taxon>
        <taxon>Cerithioidea</taxon>
        <taxon>Batillariidae</taxon>
        <taxon>Batillaria</taxon>
    </lineage>
</organism>
<gene>
    <name evidence="1" type="ORF">BaRGS_00037287</name>
</gene>
<proteinExistence type="predicted"/>
<evidence type="ECO:0000313" key="2">
    <source>
        <dbReference type="Proteomes" id="UP001519460"/>
    </source>
</evidence>
<keyword evidence="2" id="KW-1185">Reference proteome</keyword>
<evidence type="ECO:0000313" key="1">
    <source>
        <dbReference type="EMBL" id="KAK7466630.1"/>
    </source>
</evidence>
<accession>A0ABD0J9J7</accession>
<protein>
    <submittedName>
        <fullName evidence="1">Uncharacterized protein</fullName>
    </submittedName>
</protein>
<sequence length="94" mass="10691">MLVSKCQCLHSANLCRSFARNADTRRKAAFVALIGSQVIESGDPVEVPQHWLRWYRSVTTSKRALTSFAIRNPIRDRTLRNAKGRRLSVMPKGH</sequence>
<name>A0ABD0J9J7_9CAEN</name>
<dbReference type="AlphaFoldDB" id="A0ABD0J9J7"/>